<dbReference type="SMART" id="SM00731">
    <property type="entry name" value="SprT"/>
    <property type="match status" value="1"/>
</dbReference>
<dbReference type="Proteomes" id="UP000242084">
    <property type="component" value="Chromosome 1"/>
</dbReference>
<evidence type="ECO:0000256" key="4">
    <source>
        <dbReference type="HAMAP-Rule" id="MF_00745"/>
    </source>
</evidence>
<keyword evidence="2 4" id="KW-0479">Metal-binding</keyword>
<evidence type="ECO:0000259" key="5">
    <source>
        <dbReference type="SMART" id="SM00731"/>
    </source>
</evidence>
<dbReference type="OrthoDB" id="9799909at2"/>
<dbReference type="GO" id="GO:0008270">
    <property type="term" value="F:zinc ion binding"/>
    <property type="evidence" value="ECO:0007669"/>
    <property type="project" value="UniProtKB-UniRule"/>
</dbReference>
<dbReference type="AlphaFoldDB" id="A0A239YPV8"/>
<dbReference type="GO" id="GO:0005737">
    <property type="term" value="C:cytoplasm"/>
    <property type="evidence" value="ECO:0007669"/>
    <property type="project" value="UniProtKB-SubCell"/>
</dbReference>
<dbReference type="KEGG" id="sste:SAMEA4384403_0688"/>
<dbReference type="EMBL" id="LT906462">
    <property type="protein sequence ID" value="SNV60782.1"/>
    <property type="molecule type" value="Genomic_DNA"/>
</dbReference>
<feature type="active site" evidence="4">
    <location>
        <position position="68"/>
    </location>
</feature>
<evidence type="ECO:0000313" key="6">
    <source>
        <dbReference type="EMBL" id="SNV60782.1"/>
    </source>
</evidence>
<organism evidence="6 7">
    <name type="scientific">Mammaliicoccus stepanovicii</name>
    <dbReference type="NCBI Taxonomy" id="643214"/>
    <lineage>
        <taxon>Bacteria</taxon>
        <taxon>Bacillati</taxon>
        <taxon>Bacillota</taxon>
        <taxon>Bacilli</taxon>
        <taxon>Bacillales</taxon>
        <taxon>Staphylococcaceae</taxon>
        <taxon>Mammaliicoccus</taxon>
    </lineage>
</organism>
<comment type="similarity">
    <text evidence="4">Belongs to the SprT family.</text>
</comment>
<dbReference type="GO" id="GO:0006950">
    <property type="term" value="P:response to stress"/>
    <property type="evidence" value="ECO:0007669"/>
    <property type="project" value="UniProtKB-ARBA"/>
</dbReference>
<feature type="binding site" evidence="4">
    <location>
        <position position="67"/>
    </location>
    <ligand>
        <name>Zn(2+)</name>
        <dbReference type="ChEBI" id="CHEBI:29105"/>
    </ligand>
</feature>
<reference evidence="6 7" key="1">
    <citation type="submission" date="2017-06" db="EMBL/GenBank/DDBJ databases">
        <authorList>
            <consortium name="Pathogen Informatics"/>
        </authorList>
    </citation>
    <scope>NUCLEOTIDE SEQUENCE [LARGE SCALE GENOMIC DNA]</scope>
    <source>
        <strain evidence="6 7">NCTC13839</strain>
    </source>
</reference>
<feature type="binding site" evidence="4">
    <location>
        <position position="71"/>
    </location>
    <ligand>
        <name>Zn(2+)</name>
        <dbReference type="ChEBI" id="CHEBI:29105"/>
    </ligand>
</feature>
<name>A0A239YPV8_9STAP</name>
<keyword evidence="7" id="KW-1185">Reference proteome</keyword>
<dbReference type="RefSeq" id="WP_095086770.1">
    <property type="nucleotide sequence ID" value="NZ_BMDM01000003.1"/>
</dbReference>
<comment type="subcellular location">
    <subcellularLocation>
        <location evidence="4">Cytoplasm</location>
    </subcellularLocation>
</comment>
<dbReference type="Pfam" id="PF17283">
    <property type="entry name" value="Zn_ribbon_SprT"/>
    <property type="match status" value="1"/>
</dbReference>
<dbReference type="NCBIfam" id="NF003339">
    <property type="entry name" value="PRK04351.1"/>
    <property type="match status" value="1"/>
</dbReference>
<evidence type="ECO:0000313" key="7">
    <source>
        <dbReference type="Proteomes" id="UP000242084"/>
    </source>
</evidence>
<feature type="domain" description="SprT-like" evidence="5">
    <location>
        <begin position="4"/>
        <end position="147"/>
    </location>
</feature>
<evidence type="ECO:0000256" key="2">
    <source>
        <dbReference type="ARBA" id="ARBA00022723"/>
    </source>
</evidence>
<dbReference type="InterPro" id="IPR035240">
    <property type="entry name" value="SprT_Zn_ribbon"/>
</dbReference>
<accession>A0A239YPV8</accession>
<keyword evidence="3 4" id="KW-0862">Zinc</keyword>
<proteinExistence type="inferred from homology"/>
<protein>
    <recommendedName>
        <fullName evidence="4">Protein SprT-like</fullName>
    </recommendedName>
</protein>
<dbReference type="InterPro" id="IPR023524">
    <property type="entry name" value="Uncharacterised_SprT-like"/>
</dbReference>
<sequence>MENSELQQLVTDLSQKYFHKPFKHQATFNNRLKTTGGRYLLNSHNIEINYQQYSKFGKKALEDIIKHELCHYHLHIEGKGYQHRDKAFKDLIKKVDAPRFCQPIKSYDERAKYIYKCEACKVKFKRIKKVNTAKYRCGICGGKLKIITKIK</sequence>
<dbReference type="InterPro" id="IPR006640">
    <property type="entry name" value="SprT-like_domain"/>
</dbReference>
<evidence type="ECO:0000256" key="1">
    <source>
        <dbReference type="ARBA" id="ARBA00022490"/>
    </source>
</evidence>
<gene>
    <name evidence="6" type="ORF">SAMEA4384403_00688</name>
</gene>
<keyword evidence="1 4" id="KW-0963">Cytoplasm</keyword>
<dbReference type="HAMAP" id="MF_00745">
    <property type="entry name" value="SprT_like"/>
    <property type="match status" value="1"/>
</dbReference>
<comment type="cofactor">
    <cofactor evidence="4">
        <name>Zn(2+)</name>
        <dbReference type="ChEBI" id="CHEBI:29105"/>
    </cofactor>
    <text evidence="4">Binds 1 zinc ion.</text>
</comment>
<dbReference type="Pfam" id="PF10263">
    <property type="entry name" value="SprT-like"/>
    <property type="match status" value="1"/>
</dbReference>
<evidence type="ECO:0000256" key="3">
    <source>
        <dbReference type="ARBA" id="ARBA00022833"/>
    </source>
</evidence>